<proteinExistence type="predicted"/>
<accession>A0AAV6X3N4</accession>
<name>A0AAV6X3N4_9LAMI</name>
<keyword evidence="2" id="KW-0472">Membrane</keyword>
<organism evidence="4 5">
    <name type="scientific">Buddleja alternifolia</name>
    <dbReference type="NCBI Taxonomy" id="168488"/>
    <lineage>
        <taxon>Eukaryota</taxon>
        <taxon>Viridiplantae</taxon>
        <taxon>Streptophyta</taxon>
        <taxon>Embryophyta</taxon>
        <taxon>Tracheophyta</taxon>
        <taxon>Spermatophyta</taxon>
        <taxon>Magnoliopsida</taxon>
        <taxon>eudicotyledons</taxon>
        <taxon>Gunneridae</taxon>
        <taxon>Pentapetalae</taxon>
        <taxon>asterids</taxon>
        <taxon>lamiids</taxon>
        <taxon>Lamiales</taxon>
        <taxon>Scrophulariaceae</taxon>
        <taxon>Buddlejeae</taxon>
        <taxon>Buddleja</taxon>
    </lineage>
</organism>
<evidence type="ECO:0000313" key="4">
    <source>
        <dbReference type="EMBL" id="KAG8375282.1"/>
    </source>
</evidence>
<dbReference type="Proteomes" id="UP000826271">
    <property type="component" value="Unassembled WGS sequence"/>
</dbReference>
<feature type="signal peptide" evidence="3">
    <location>
        <begin position="1"/>
        <end position="19"/>
    </location>
</feature>
<evidence type="ECO:0000313" key="5">
    <source>
        <dbReference type="Proteomes" id="UP000826271"/>
    </source>
</evidence>
<feature type="region of interest" description="Disordered" evidence="1">
    <location>
        <begin position="99"/>
        <end position="119"/>
    </location>
</feature>
<gene>
    <name evidence="4" type="ORF">BUALT_Bualt10G0084200</name>
</gene>
<evidence type="ECO:0000256" key="3">
    <source>
        <dbReference type="SAM" id="SignalP"/>
    </source>
</evidence>
<protein>
    <submittedName>
        <fullName evidence="4">Uncharacterized protein</fullName>
    </submittedName>
</protein>
<dbReference type="EMBL" id="WHWC01000010">
    <property type="protein sequence ID" value="KAG8375282.1"/>
    <property type="molecule type" value="Genomic_DNA"/>
</dbReference>
<keyword evidence="5" id="KW-1185">Reference proteome</keyword>
<feature type="transmembrane region" description="Helical" evidence="2">
    <location>
        <begin position="43"/>
        <end position="61"/>
    </location>
</feature>
<dbReference type="AlphaFoldDB" id="A0AAV6X3N4"/>
<feature type="chain" id="PRO_5043742364" evidence="3">
    <location>
        <begin position="20"/>
        <end position="119"/>
    </location>
</feature>
<comment type="caution">
    <text evidence="4">The sequence shown here is derived from an EMBL/GenBank/DDBJ whole genome shotgun (WGS) entry which is preliminary data.</text>
</comment>
<keyword evidence="2" id="KW-1133">Transmembrane helix</keyword>
<keyword evidence="2" id="KW-0812">Transmembrane</keyword>
<evidence type="ECO:0000256" key="2">
    <source>
        <dbReference type="SAM" id="Phobius"/>
    </source>
</evidence>
<sequence length="119" mass="13835">MSYFDLRFVFLLVINIVKSQTAMPWEWDPFNVVRDLTWTKFWLLTILFLIFSFVSILIPLASPNTTMGTFIFWIQGILSVVPDLDIFMTTTNIVEDNRDRLHEGEELEGTNLEDGGEQV</sequence>
<evidence type="ECO:0000256" key="1">
    <source>
        <dbReference type="SAM" id="MobiDB-lite"/>
    </source>
</evidence>
<keyword evidence="3" id="KW-0732">Signal</keyword>
<reference evidence="4" key="1">
    <citation type="submission" date="2019-10" db="EMBL/GenBank/DDBJ databases">
        <authorList>
            <person name="Zhang R."/>
            <person name="Pan Y."/>
            <person name="Wang J."/>
            <person name="Ma R."/>
            <person name="Yu S."/>
        </authorList>
    </citation>
    <scope>NUCLEOTIDE SEQUENCE</scope>
    <source>
        <strain evidence="4">LA-IB0</strain>
        <tissue evidence="4">Leaf</tissue>
    </source>
</reference>